<dbReference type="Proteomes" id="UP000051324">
    <property type="component" value="Unassembled WGS sequence"/>
</dbReference>
<feature type="domain" description="HTH-type transcriptional regulator Rgg C-terminal" evidence="1">
    <location>
        <begin position="5"/>
        <end position="78"/>
    </location>
</feature>
<evidence type="ECO:0000259" key="1">
    <source>
        <dbReference type="Pfam" id="PF21259"/>
    </source>
</evidence>
<dbReference type="Pfam" id="PF21259">
    <property type="entry name" value="Rgg_C"/>
    <property type="match status" value="1"/>
</dbReference>
<reference evidence="2 3" key="1">
    <citation type="journal article" date="2015" name="Genome Announc.">
        <title>Expanding the biotechnology potential of lactobacilli through comparative genomics of 213 strains and associated genera.</title>
        <authorList>
            <person name="Sun Z."/>
            <person name="Harris H.M."/>
            <person name="McCann A."/>
            <person name="Guo C."/>
            <person name="Argimon S."/>
            <person name="Zhang W."/>
            <person name="Yang X."/>
            <person name="Jeffery I.B."/>
            <person name="Cooney J.C."/>
            <person name="Kagawa T.F."/>
            <person name="Liu W."/>
            <person name="Song Y."/>
            <person name="Salvetti E."/>
            <person name="Wrobel A."/>
            <person name="Rasinkangas P."/>
            <person name="Parkhill J."/>
            <person name="Rea M.C."/>
            <person name="O'Sullivan O."/>
            <person name="Ritari J."/>
            <person name="Douillard F.P."/>
            <person name="Paul Ross R."/>
            <person name="Yang R."/>
            <person name="Briner A.E."/>
            <person name="Felis G.E."/>
            <person name="de Vos W.M."/>
            <person name="Barrangou R."/>
            <person name="Klaenhammer T.R."/>
            <person name="Caufield P.W."/>
            <person name="Cui Y."/>
            <person name="Zhang H."/>
            <person name="O'Toole P.W."/>
        </authorList>
    </citation>
    <scope>NUCLEOTIDE SEQUENCE [LARGE SCALE GENOMIC DNA]</scope>
    <source>
        <strain evidence="2 3">DSM 16634</strain>
    </source>
</reference>
<name>A0A0R1TZB9_9LACO</name>
<dbReference type="AlphaFoldDB" id="A0A0R1TZB9"/>
<dbReference type="InterPro" id="IPR010057">
    <property type="entry name" value="Transcription_activator_Rgg_C"/>
</dbReference>
<proteinExistence type="predicted"/>
<dbReference type="OrthoDB" id="2360592at2"/>
<evidence type="ECO:0000313" key="3">
    <source>
        <dbReference type="Proteomes" id="UP000051324"/>
    </source>
</evidence>
<dbReference type="STRING" id="1423724.FC32_GL001527"/>
<comment type="caution">
    <text evidence="2">The sequence shown here is derived from an EMBL/GenBank/DDBJ whole genome shotgun (WGS) entry which is preliminary data.</text>
</comment>
<evidence type="ECO:0000313" key="2">
    <source>
        <dbReference type="EMBL" id="KRL84243.1"/>
    </source>
</evidence>
<keyword evidence="3" id="KW-1185">Reference proteome</keyword>
<accession>A0A0R1TZB9</accession>
<protein>
    <recommendedName>
        <fullName evidence="1">HTH-type transcriptional regulator Rgg C-terminal domain-containing protein</fullName>
    </recommendedName>
</protein>
<dbReference type="EMBL" id="AZFT01000053">
    <property type="protein sequence ID" value="KRL84243.1"/>
    <property type="molecule type" value="Genomic_DNA"/>
</dbReference>
<sequence length="140" mass="16150">MAKFEKIDTWTKFDLFLLNNILYFFDLDIAISIAQMALQAIEANYPHLLRLKSALIENCSFLLITNNDFSPSKSLDKKEIPLYKNLFQFDSLNTAYAFLALCEKNFATAEKYRDILQQMGAHVSANDVAKEINRIRSLEN</sequence>
<organism evidence="2 3">
    <name type="scientific">Ligilactobacillus apodemi DSM 16634 = JCM 16172</name>
    <dbReference type="NCBI Taxonomy" id="1423724"/>
    <lineage>
        <taxon>Bacteria</taxon>
        <taxon>Bacillati</taxon>
        <taxon>Bacillota</taxon>
        <taxon>Bacilli</taxon>
        <taxon>Lactobacillales</taxon>
        <taxon>Lactobacillaceae</taxon>
        <taxon>Ligilactobacillus</taxon>
    </lineage>
</organism>
<dbReference type="PATRIC" id="fig|1423724.4.peg.1594"/>
<gene>
    <name evidence="2" type="ORF">FC32_GL001527</name>
</gene>
<dbReference type="RefSeq" id="WP_025086787.1">
    <property type="nucleotide sequence ID" value="NZ_AZFT01000053.1"/>
</dbReference>